<dbReference type="GO" id="GO:0003677">
    <property type="term" value="F:DNA binding"/>
    <property type="evidence" value="ECO:0007669"/>
    <property type="project" value="TreeGrafter"/>
</dbReference>
<dbReference type="OrthoDB" id="897068at2759"/>
<dbReference type="Pfam" id="PF00385">
    <property type="entry name" value="Chromo"/>
    <property type="match status" value="1"/>
</dbReference>
<dbReference type="GO" id="GO:0016887">
    <property type="term" value="F:ATP hydrolysis activity"/>
    <property type="evidence" value="ECO:0007669"/>
    <property type="project" value="TreeGrafter"/>
</dbReference>
<evidence type="ECO:0000313" key="11">
    <source>
        <dbReference type="Proteomes" id="UP000015453"/>
    </source>
</evidence>
<comment type="caution">
    <text evidence="10">The sequence shown here is derived from an EMBL/GenBank/DDBJ whole genome shotgun (WGS) entry which is preliminary data.</text>
</comment>
<reference evidence="10 11" key="1">
    <citation type="journal article" date="2013" name="BMC Genomics">
        <title>The miniature genome of a carnivorous plant Genlisea aurea contains a low number of genes and short non-coding sequences.</title>
        <authorList>
            <person name="Leushkin E.V."/>
            <person name="Sutormin R.A."/>
            <person name="Nabieva E.R."/>
            <person name="Penin A.A."/>
            <person name="Kondrashov A.S."/>
            <person name="Logacheva M.D."/>
        </authorList>
    </citation>
    <scope>NUCLEOTIDE SEQUENCE [LARGE SCALE GENOMIC DNA]</scope>
</reference>
<keyword evidence="6" id="KW-0539">Nucleus</keyword>
<dbReference type="SUPFAM" id="SSF52540">
    <property type="entry name" value="P-loop containing nucleoside triphosphate hydrolases"/>
    <property type="match status" value="1"/>
</dbReference>
<comment type="subcellular location">
    <subcellularLocation>
        <location evidence="1">Nucleus</location>
    </subcellularLocation>
</comment>
<dbReference type="InterPro" id="IPR001650">
    <property type="entry name" value="Helicase_C-like"/>
</dbReference>
<dbReference type="PANTHER" id="PTHR45623:SF13">
    <property type="entry name" value="HELICASE PROTEIN MOM1"/>
    <property type="match status" value="1"/>
</dbReference>
<dbReference type="Proteomes" id="UP000015453">
    <property type="component" value="Unassembled WGS sequence"/>
</dbReference>
<dbReference type="Gene3D" id="3.40.50.300">
    <property type="entry name" value="P-loop containing nucleotide triphosphate hydrolases"/>
    <property type="match status" value="1"/>
</dbReference>
<evidence type="ECO:0000256" key="4">
    <source>
        <dbReference type="ARBA" id="ARBA00022801"/>
    </source>
</evidence>
<keyword evidence="4" id="KW-0378">Hydrolase</keyword>
<keyword evidence="3" id="KW-0547">Nucleotide-binding</keyword>
<dbReference type="InterPro" id="IPR023780">
    <property type="entry name" value="Chromo_domain"/>
</dbReference>
<dbReference type="CDD" id="cd18793">
    <property type="entry name" value="SF2_C_SNF"/>
    <property type="match status" value="1"/>
</dbReference>
<evidence type="ECO:0000259" key="8">
    <source>
        <dbReference type="PROSITE" id="PS50013"/>
    </source>
</evidence>
<gene>
    <name evidence="10" type="ORF">M569_03426</name>
</gene>
<dbReference type="PROSITE" id="PS51194">
    <property type="entry name" value="HELICASE_CTER"/>
    <property type="match status" value="1"/>
</dbReference>
<evidence type="ECO:0000256" key="2">
    <source>
        <dbReference type="ARBA" id="ARBA00022737"/>
    </source>
</evidence>
<dbReference type="AlphaFoldDB" id="S8E6A1"/>
<keyword evidence="2" id="KW-0677">Repeat</keyword>
<dbReference type="InterPro" id="IPR049730">
    <property type="entry name" value="SNF2/RAD54-like_C"/>
</dbReference>
<evidence type="ECO:0000256" key="5">
    <source>
        <dbReference type="ARBA" id="ARBA00022840"/>
    </source>
</evidence>
<sequence length="940" mass="107020">LCSMCNKDDQLLWVNYPLIANAIPSVWHCSECVKKKLLFGVHSVSDGVESIWDVREVQLSNAKGVRQKQYLVKYSGLAHVHNRWLPECQLLSEDLSLISSLREKSQFVRWNKEWTLPQRLLKKRPIEEKIFIASLTDISVCKHEWLVKWHGLNYDHCTWELENESFFNSSLGQELMKEYEDRCKTPIIDKPTVKLSKLQPSQVPVNYNHLLKNVSKLHGCMLKGQNAVVFDHQDKVATIIFLIKSMRESYRPFLVVTASSSVSLWKAEFLRLAPSLDVVVSVQNQEPDGETRASKFCEGHTFHALLSSTESVFEDFEILKHVEWEAIIIDDYPYSGMLGILSQVKMLAEDSMIILLCGQIKVHSHPNIIFPFILCFHETTTECLKILSLVESPSEFEKLIALQLETNDNLYQLKDRLSKFIAYDSACSTSMFLEHWVPVHMSNYQLELYCETLLSNRTVICSSSKHDSVGAFRDILPSARKCCDHPYLLKPSLQQNFIDEKRPGPEELLEIGIEISGKLQLFDKMLGEIKARGLIALVLFQSIVGSQGVSIGDILDDFLRQRFGPNTYERVDAGIVLSKKQAAVNQFNKKDSGKFVFLLENRACTSAIKLSALDVIIIFDSDWNPANDLKTLQKMTIDAKVEQIKVFRLYTSFTLEERALVLSKEDLNIDTYLQNKSRSASDTLLSWGSTHLFQKLDEYHHDRNSSSVSEFSSEQSLSLLNKVGKEFEAILSDDIQAINSNSVISQVKLGDSCYTSTIPTTGEVMVQSSEGEEGHVFWKKLLDGKRPRWKHLKEEHSLRTRKRLHCWDPFFSVTNDEKDSTRKRKKAVGENVDPPVTPHVIPTGAESSEQSQNFQKGGIDEDTPQGLSSPKSFAEKAQTMPDELEDIHSLLHDELSRLCQTLKFSDDITCTVRNFLDYVIRNHDISSDSVAILHALQISI</sequence>
<name>S8E6A1_9LAMI</name>
<feature type="non-terminal residue" evidence="10">
    <location>
        <position position="940"/>
    </location>
</feature>
<evidence type="ECO:0000259" key="9">
    <source>
        <dbReference type="PROSITE" id="PS51194"/>
    </source>
</evidence>
<dbReference type="InterPro" id="IPR038718">
    <property type="entry name" value="SNF2-like_sf"/>
</dbReference>
<dbReference type="InterPro" id="IPR000953">
    <property type="entry name" value="Chromo/chromo_shadow_dom"/>
</dbReference>
<dbReference type="InterPro" id="IPR016197">
    <property type="entry name" value="Chromo-like_dom_sf"/>
</dbReference>
<keyword evidence="11" id="KW-1185">Reference proteome</keyword>
<feature type="non-terminal residue" evidence="10">
    <location>
        <position position="1"/>
    </location>
</feature>
<dbReference type="Gene3D" id="3.40.50.10810">
    <property type="entry name" value="Tandem AAA-ATPase domain"/>
    <property type="match status" value="1"/>
</dbReference>
<evidence type="ECO:0000256" key="1">
    <source>
        <dbReference type="ARBA" id="ARBA00004123"/>
    </source>
</evidence>
<dbReference type="EMBL" id="AUSU01001306">
    <property type="protein sequence ID" value="EPS71333.1"/>
    <property type="molecule type" value="Genomic_DNA"/>
</dbReference>
<dbReference type="Pfam" id="PF00176">
    <property type="entry name" value="SNF2-rel_dom"/>
    <property type="match status" value="1"/>
</dbReference>
<proteinExistence type="predicted"/>
<protein>
    <recommendedName>
        <fullName evidence="12">Chromo domain-containing protein</fullName>
    </recommendedName>
</protein>
<dbReference type="GO" id="GO:0005524">
    <property type="term" value="F:ATP binding"/>
    <property type="evidence" value="ECO:0007669"/>
    <property type="project" value="UniProtKB-KW"/>
</dbReference>
<dbReference type="GO" id="GO:0070823">
    <property type="term" value="C:HDA1 complex"/>
    <property type="evidence" value="ECO:0007669"/>
    <property type="project" value="InterPro"/>
</dbReference>
<evidence type="ECO:0000256" key="7">
    <source>
        <dbReference type="SAM" id="MobiDB-lite"/>
    </source>
</evidence>
<feature type="compositionally biased region" description="Polar residues" evidence="7">
    <location>
        <begin position="845"/>
        <end position="855"/>
    </location>
</feature>
<dbReference type="InterPro" id="IPR027417">
    <property type="entry name" value="P-loop_NTPase"/>
</dbReference>
<evidence type="ECO:0000313" key="10">
    <source>
        <dbReference type="EMBL" id="EPS71333.1"/>
    </source>
</evidence>
<dbReference type="InterPro" id="IPR021006">
    <property type="entry name" value="Hda2/3"/>
</dbReference>
<dbReference type="InterPro" id="IPR000330">
    <property type="entry name" value="SNF2_N"/>
</dbReference>
<dbReference type="GO" id="GO:0140658">
    <property type="term" value="F:ATP-dependent chromatin remodeler activity"/>
    <property type="evidence" value="ECO:0007669"/>
    <property type="project" value="TreeGrafter"/>
</dbReference>
<dbReference type="PANTHER" id="PTHR45623">
    <property type="entry name" value="CHROMODOMAIN-HELICASE-DNA-BINDING PROTEIN 3-RELATED-RELATED"/>
    <property type="match status" value="1"/>
</dbReference>
<evidence type="ECO:0000256" key="6">
    <source>
        <dbReference type="ARBA" id="ARBA00023242"/>
    </source>
</evidence>
<evidence type="ECO:0008006" key="12">
    <source>
        <dbReference type="Google" id="ProtNLM"/>
    </source>
</evidence>
<feature type="domain" description="Chromo" evidence="8">
    <location>
        <begin position="125"/>
        <end position="182"/>
    </location>
</feature>
<dbReference type="PROSITE" id="PS50013">
    <property type="entry name" value="CHROMO_2"/>
    <property type="match status" value="1"/>
</dbReference>
<feature type="region of interest" description="Disordered" evidence="7">
    <location>
        <begin position="818"/>
        <end position="879"/>
    </location>
</feature>
<dbReference type="GO" id="GO:0003682">
    <property type="term" value="F:chromatin binding"/>
    <property type="evidence" value="ECO:0007669"/>
    <property type="project" value="TreeGrafter"/>
</dbReference>
<dbReference type="SMART" id="SM00298">
    <property type="entry name" value="CHROMO"/>
    <property type="match status" value="2"/>
</dbReference>
<dbReference type="SUPFAM" id="SSF54160">
    <property type="entry name" value="Chromo domain-like"/>
    <property type="match status" value="2"/>
</dbReference>
<accession>S8E6A1</accession>
<dbReference type="InterPro" id="IPR056882">
    <property type="entry name" value="MOM1_dom"/>
</dbReference>
<keyword evidence="5" id="KW-0067">ATP-binding</keyword>
<dbReference type="Pfam" id="PF25029">
    <property type="entry name" value="MOM1"/>
    <property type="match status" value="1"/>
</dbReference>
<dbReference type="Gene3D" id="2.40.50.40">
    <property type="match status" value="2"/>
</dbReference>
<dbReference type="GO" id="GO:0042393">
    <property type="term" value="F:histone binding"/>
    <property type="evidence" value="ECO:0007669"/>
    <property type="project" value="TreeGrafter"/>
</dbReference>
<feature type="domain" description="Helicase C-terminal" evidence="9">
    <location>
        <begin position="521"/>
        <end position="685"/>
    </location>
</feature>
<organism evidence="10 11">
    <name type="scientific">Genlisea aurea</name>
    <dbReference type="NCBI Taxonomy" id="192259"/>
    <lineage>
        <taxon>Eukaryota</taxon>
        <taxon>Viridiplantae</taxon>
        <taxon>Streptophyta</taxon>
        <taxon>Embryophyta</taxon>
        <taxon>Tracheophyta</taxon>
        <taxon>Spermatophyta</taxon>
        <taxon>Magnoliopsida</taxon>
        <taxon>eudicotyledons</taxon>
        <taxon>Gunneridae</taxon>
        <taxon>Pentapetalae</taxon>
        <taxon>asterids</taxon>
        <taxon>lamiids</taxon>
        <taxon>Lamiales</taxon>
        <taxon>Lentibulariaceae</taxon>
        <taxon>Genlisea</taxon>
    </lineage>
</organism>
<evidence type="ECO:0000256" key="3">
    <source>
        <dbReference type="ARBA" id="ARBA00022741"/>
    </source>
</evidence>
<dbReference type="Pfam" id="PF11496">
    <property type="entry name" value="HDA2-3"/>
    <property type="match status" value="1"/>
</dbReference>